<keyword evidence="3" id="KW-0238">DNA-binding</keyword>
<dbReference type="InterPro" id="IPR036390">
    <property type="entry name" value="WH_DNA-bd_sf"/>
</dbReference>
<gene>
    <name evidence="6" type="ORF">J8TS2_12210</name>
</gene>
<evidence type="ECO:0000313" key="7">
    <source>
        <dbReference type="Proteomes" id="UP000679950"/>
    </source>
</evidence>
<dbReference type="SMART" id="SM00345">
    <property type="entry name" value="HTH_GNTR"/>
    <property type="match status" value="1"/>
</dbReference>
<dbReference type="RefSeq" id="WP_281414079.1">
    <property type="nucleotide sequence ID" value="NZ_BORB01000007.1"/>
</dbReference>
<dbReference type="SUPFAM" id="SSF53822">
    <property type="entry name" value="Periplasmic binding protein-like I"/>
    <property type="match status" value="1"/>
</dbReference>
<dbReference type="PRINTS" id="PR00035">
    <property type="entry name" value="HTHGNTR"/>
</dbReference>
<sequence length="362" mass="40500">MYIKISQFLEKKMEEGVYKTHDRLPSEAELAKQFNVSRITSKNALIKLVGDGKAYRIPGKGTFVAEPPGDAGKEKYGEAKIDIPLIGLIMPEVVGQHSAQILASIETAVNSIGYGLILKQSHHNSETEKNAIKMMLKIGVKGLIIFPVDDQVYNEEILRLTLDGFPLVLLDRYLKGIETSAVYSDNVTGAYQLTKRLCEHHQKIGLFTAPNFATITVEDRIKGFEQALEEAKIPIDRSAWFTDILQENAVEKATEFLQANPDISGIFAMNAHAGKIAYQAAKRLHQQIPEEFSIASFDQGRELDLYPIWTAKQDSVQMGELAVEVLQSQFKNEKKVQQIIVPVHIDDQANKPYEQEGKKAFV</sequence>
<feature type="domain" description="HTH gntR-type" evidence="5">
    <location>
        <begin position="1"/>
        <end position="67"/>
    </location>
</feature>
<dbReference type="InterPro" id="IPR000524">
    <property type="entry name" value="Tscrpt_reg_HTH_GntR"/>
</dbReference>
<dbReference type="Gene3D" id="3.40.50.2300">
    <property type="match status" value="2"/>
</dbReference>
<name>A0ABQ4KG80_9BACI</name>
<dbReference type="EMBL" id="BORB01000007">
    <property type="protein sequence ID" value="GIN56902.1"/>
    <property type="molecule type" value="Genomic_DNA"/>
</dbReference>
<dbReference type="Proteomes" id="UP000679950">
    <property type="component" value="Unassembled WGS sequence"/>
</dbReference>
<dbReference type="SUPFAM" id="SSF46785">
    <property type="entry name" value="Winged helix' DNA-binding domain"/>
    <property type="match status" value="1"/>
</dbReference>
<dbReference type="CDD" id="cd07377">
    <property type="entry name" value="WHTH_GntR"/>
    <property type="match status" value="1"/>
</dbReference>
<dbReference type="PANTHER" id="PTHR30146">
    <property type="entry name" value="LACI-RELATED TRANSCRIPTIONAL REPRESSOR"/>
    <property type="match status" value="1"/>
</dbReference>
<dbReference type="CDD" id="cd06267">
    <property type="entry name" value="PBP1_LacI_sugar_binding-like"/>
    <property type="match status" value="1"/>
</dbReference>
<dbReference type="InterPro" id="IPR001761">
    <property type="entry name" value="Peripla_BP/Lac1_sug-bd_dom"/>
</dbReference>
<reference evidence="6 7" key="1">
    <citation type="submission" date="2021-03" db="EMBL/GenBank/DDBJ databases">
        <title>Antimicrobial resistance genes in bacteria isolated from Japanese honey, and their potential for conferring macrolide and lincosamide resistance in the American foulbrood pathogen Paenibacillus larvae.</title>
        <authorList>
            <person name="Okamoto M."/>
            <person name="Kumagai M."/>
            <person name="Kanamori H."/>
            <person name="Takamatsu D."/>
        </authorList>
    </citation>
    <scope>NUCLEOTIDE SEQUENCE [LARGE SCALE GENOMIC DNA]</scope>
    <source>
        <strain evidence="6 7">J8TS2</strain>
    </source>
</reference>
<dbReference type="Pfam" id="PF00392">
    <property type="entry name" value="GntR"/>
    <property type="match status" value="1"/>
</dbReference>
<evidence type="ECO:0000256" key="3">
    <source>
        <dbReference type="ARBA" id="ARBA00023125"/>
    </source>
</evidence>
<evidence type="ECO:0000259" key="5">
    <source>
        <dbReference type="PROSITE" id="PS50949"/>
    </source>
</evidence>
<keyword evidence="2" id="KW-0805">Transcription regulation</keyword>
<protein>
    <submittedName>
        <fullName evidence="6">GntR family transcriptional regulator</fullName>
    </submittedName>
</protein>
<proteinExistence type="predicted"/>
<evidence type="ECO:0000256" key="2">
    <source>
        <dbReference type="ARBA" id="ARBA00023015"/>
    </source>
</evidence>
<dbReference type="PROSITE" id="PS50949">
    <property type="entry name" value="HTH_GNTR"/>
    <property type="match status" value="1"/>
</dbReference>
<evidence type="ECO:0000256" key="1">
    <source>
        <dbReference type="ARBA" id="ARBA00022491"/>
    </source>
</evidence>
<keyword evidence="1" id="KW-0678">Repressor</keyword>
<accession>A0ABQ4KG80</accession>
<comment type="caution">
    <text evidence="6">The sequence shown here is derived from an EMBL/GenBank/DDBJ whole genome shotgun (WGS) entry which is preliminary data.</text>
</comment>
<dbReference type="InterPro" id="IPR028082">
    <property type="entry name" value="Peripla_BP_I"/>
</dbReference>
<dbReference type="Gene3D" id="1.10.10.10">
    <property type="entry name" value="Winged helix-like DNA-binding domain superfamily/Winged helix DNA-binding domain"/>
    <property type="match status" value="1"/>
</dbReference>
<keyword evidence="7" id="KW-1185">Reference proteome</keyword>
<organism evidence="6 7">
    <name type="scientific">Lederbergia ruris</name>
    <dbReference type="NCBI Taxonomy" id="217495"/>
    <lineage>
        <taxon>Bacteria</taxon>
        <taxon>Bacillati</taxon>
        <taxon>Bacillota</taxon>
        <taxon>Bacilli</taxon>
        <taxon>Bacillales</taxon>
        <taxon>Bacillaceae</taxon>
        <taxon>Lederbergia</taxon>
    </lineage>
</organism>
<evidence type="ECO:0000256" key="4">
    <source>
        <dbReference type="ARBA" id="ARBA00023163"/>
    </source>
</evidence>
<dbReference type="PANTHER" id="PTHR30146:SF95">
    <property type="entry name" value="RIBOSE OPERON REPRESSOR"/>
    <property type="match status" value="1"/>
</dbReference>
<evidence type="ECO:0000313" key="6">
    <source>
        <dbReference type="EMBL" id="GIN56902.1"/>
    </source>
</evidence>
<keyword evidence="4" id="KW-0804">Transcription</keyword>
<dbReference type="InterPro" id="IPR036388">
    <property type="entry name" value="WH-like_DNA-bd_sf"/>
</dbReference>
<dbReference type="Pfam" id="PF00532">
    <property type="entry name" value="Peripla_BP_1"/>
    <property type="match status" value="1"/>
</dbReference>